<sequence length="372" mass="39300">MVAADSFSDESDDDVAQAGGDIMGIIEADSLALEELPPLAEGSAWRLSALTVLAPRPPIIEDEDGDLCMPRAPLAPPAAKVSLAPPAAADGTGGITNGAKSEATIEGWRIELCRVASSNLSQVGLQLWAGALVLSDFLLARPEVVRGRCVCELGAGLGLCSLLAARLGARSVLCSDGSEEAVNNCKENILRNASVGGVTDVVTTAVVRWEEPPSARLSPRQGDEDSDTRVGELLWDAEVLLAADVVYDAAAAEALVALTAKLLRKGRAKALYMSLEKRIYFSAATLQAEVAAYPQFLEDCAALGLRVEPVDLSTVPVHFSYVRSRFYDMVVVTAMDVEPAKAQEGNQPQGDLGAEGVDLKRRKLESDPARDT</sequence>
<dbReference type="GO" id="GO:0008276">
    <property type="term" value="F:protein methyltransferase activity"/>
    <property type="evidence" value="ECO:0007669"/>
    <property type="project" value="InterPro"/>
</dbReference>
<dbReference type="AlphaFoldDB" id="A0A813JCS5"/>
<name>A0A813JCS5_POLGL</name>
<reference evidence="2" key="1">
    <citation type="submission" date="2021-02" db="EMBL/GenBank/DDBJ databases">
        <authorList>
            <person name="Dougan E. K."/>
            <person name="Rhodes N."/>
            <person name="Thang M."/>
            <person name="Chan C."/>
        </authorList>
    </citation>
    <scope>NUCLEOTIDE SEQUENCE</scope>
</reference>
<dbReference type="EMBL" id="CAJNNW010025120">
    <property type="protein sequence ID" value="CAE8675666.1"/>
    <property type="molecule type" value="Genomic_DNA"/>
</dbReference>
<dbReference type="InterPro" id="IPR019410">
    <property type="entry name" value="Methyltransf_16"/>
</dbReference>
<gene>
    <name evidence="2" type="ORF">PGLA2088_LOCUS19487</name>
</gene>
<dbReference type="Gene3D" id="3.40.50.150">
    <property type="entry name" value="Vaccinia Virus protein VP39"/>
    <property type="match status" value="1"/>
</dbReference>
<organism evidence="2 3">
    <name type="scientific">Polarella glacialis</name>
    <name type="common">Dinoflagellate</name>
    <dbReference type="NCBI Taxonomy" id="89957"/>
    <lineage>
        <taxon>Eukaryota</taxon>
        <taxon>Sar</taxon>
        <taxon>Alveolata</taxon>
        <taxon>Dinophyceae</taxon>
        <taxon>Suessiales</taxon>
        <taxon>Suessiaceae</taxon>
        <taxon>Polarella</taxon>
    </lineage>
</organism>
<dbReference type="Proteomes" id="UP000626109">
    <property type="component" value="Unassembled WGS sequence"/>
</dbReference>
<accession>A0A813JCS5</accession>
<feature type="region of interest" description="Disordered" evidence="1">
    <location>
        <begin position="340"/>
        <end position="372"/>
    </location>
</feature>
<evidence type="ECO:0000313" key="2">
    <source>
        <dbReference type="EMBL" id="CAE8675666.1"/>
    </source>
</evidence>
<dbReference type="InterPro" id="IPR029063">
    <property type="entry name" value="SAM-dependent_MTases_sf"/>
</dbReference>
<dbReference type="GO" id="GO:0005634">
    <property type="term" value="C:nucleus"/>
    <property type="evidence" value="ECO:0007669"/>
    <property type="project" value="TreeGrafter"/>
</dbReference>
<evidence type="ECO:0000256" key="1">
    <source>
        <dbReference type="SAM" id="MobiDB-lite"/>
    </source>
</evidence>
<protein>
    <recommendedName>
        <fullName evidence="4">Calmodulin-lysine N-methyltransferase</fullName>
    </recommendedName>
</protein>
<dbReference type="Pfam" id="PF10294">
    <property type="entry name" value="Methyltransf_16"/>
    <property type="match status" value="1"/>
</dbReference>
<dbReference type="PANTHER" id="PTHR23108">
    <property type="entry name" value="METHYLTRANSFERASE-RELATED"/>
    <property type="match status" value="1"/>
</dbReference>
<dbReference type="InterPro" id="IPR038899">
    <property type="entry name" value="METTL22"/>
</dbReference>
<dbReference type="PANTHER" id="PTHR23108:SF0">
    <property type="entry name" value="METHYLTRANSFERASE-LIKE PROTEIN 22"/>
    <property type="match status" value="1"/>
</dbReference>
<dbReference type="SUPFAM" id="SSF53335">
    <property type="entry name" value="S-adenosyl-L-methionine-dependent methyltransferases"/>
    <property type="match status" value="1"/>
</dbReference>
<evidence type="ECO:0000313" key="3">
    <source>
        <dbReference type="Proteomes" id="UP000626109"/>
    </source>
</evidence>
<proteinExistence type="predicted"/>
<evidence type="ECO:0008006" key="4">
    <source>
        <dbReference type="Google" id="ProtNLM"/>
    </source>
</evidence>
<comment type="caution">
    <text evidence="2">The sequence shown here is derived from an EMBL/GenBank/DDBJ whole genome shotgun (WGS) entry which is preliminary data.</text>
</comment>